<gene>
    <name evidence="1" type="ORF">I6H42_07400</name>
</gene>
<protein>
    <submittedName>
        <fullName evidence="1">Glycine zipper family protein</fullName>
    </submittedName>
</protein>
<keyword evidence="2" id="KW-1185">Reference proteome</keyword>
<dbReference type="Proteomes" id="UP000595220">
    <property type="component" value="Chromosome"/>
</dbReference>
<dbReference type="SUPFAM" id="SSF140453">
    <property type="entry name" value="EsxAB dimer-like"/>
    <property type="match status" value="1"/>
</dbReference>
<dbReference type="AlphaFoldDB" id="A0AAQ0BW63"/>
<sequence length="394" mass="43508">MSEMAGNGNTPEITTSAIDTRIYGNPDDIRDGAAEVYKLYEALNDAHVEMTSSLVPQPEYWAGESADAYEEMLVDFRNRVGENAEFAYRVWEAMRAYAQQLDYHYRDMETIRNNAERCGLEIANDYDIMAPTPAGAPPTMPPADAPMRDQDIYRADLQEHREQVQRAIDFEELRKQALGVRADLEDWVRKHLLSVQSKPPKSFLKYFDEERNEYMSRPWQLGVIGTDIGYATRAAYREDALARSASDVTKLMRLPGLSQIRPVMDFKLKKAVENGHRYDAARSTSSKVSTGATVVSGAVLAYDIATSDEPGKTAVAGGAGMFLGAATGSLASNFITQRLGSAALGAVIGGPLGLAAGFVATAATSAAYDQIPLEYRERVDNALWHWPYYIGMGW</sequence>
<dbReference type="InterPro" id="IPR036689">
    <property type="entry name" value="ESAT-6-like_sf"/>
</dbReference>
<reference evidence="1 2" key="1">
    <citation type="submission" date="2020-12" db="EMBL/GenBank/DDBJ databases">
        <title>FDA dAtabase for Regulatory Grade micrObial Sequences (FDA-ARGOS): Supporting development and validation of Infectious Disease Dx tests.</title>
        <authorList>
            <person name="Sproer C."/>
            <person name="Gronow S."/>
            <person name="Severitt S."/>
            <person name="Schroder I."/>
            <person name="Tallon L."/>
            <person name="Sadzewicz L."/>
            <person name="Zhao X."/>
            <person name="Boylan J."/>
            <person name="Ott S."/>
            <person name="Bowen H."/>
            <person name="Vavikolanu K."/>
            <person name="Mehta A."/>
            <person name="Aluvathingal J."/>
            <person name="Nadendla S."/>
            <person name="Lowell S."/>
            <person name="Myers T."/>
            <person name="Yan Y."/>
            <person name="Sichtig H."/>
        </authorList>
    </citation>
    <scope>NUCLEOTIDE SEQUENCE [LARGE SCALE GENOMIC DNA]</scope>
    <source>
        <strain evidence="1 2">FDAARGOS_985</strain>
    </source>
</reference>
<dbReference type="RefSeq" id="WP_050695550.1">
    <property type="nucleotide sequence ID" value="NZ_CP012072.1"/>
</dbReference>
<dbReference type="EMBL" id="CP066065">
    <property type="protein sequence ID" value="QQC43601.1"/>
    <property type="molecule type" value="Genomic_DNA"/>
</dbReference>
<name>A0AAQ0BW63_9ACTO</name>
<dbReference type="KEGG" id="amy:ADJ76_07990"/>
<evidence type="ECO:0000313" key="2">
    <source>
        <dbReference type="Proteomes" id="UP000595220"/>
    </source>
</evidence>
<accession>A0AAQ0BW63</accession>
<proteinExistence type="predicted"/>
<organism evidence="1 2">
    <name type="scientific">Schaalia meyeri</name>
    <dbReference type="NCBI Taxonomy" id="52773"/>
    <lineage>
        <taxon>Bacteria</taxon>
        <taxon>Bacillati</taxon>
        <taxon>Actinomycetota</taxon>
        <taxon>Actinomycetes</taxon>
        <taxon>Actinomycetales</taxon>
        <taxon>Actinomycetaceae</taxon>
        <taxon>Schaalia</taxon>
    </lineage>
</organism>
<evidence type="ECO:0000313" key="1">
    <source>
        <dbReference type="EMBL" id="QQC43601.1"/>
    </source>
</evidence>